<evidence type="ECO:0000259" key="2">
    <source>
        <dbReference type="Pfam" id="PF18920"/>
    </source>
</evidence>
<keyword evidence="1" id="KW-0472">Membrane</keyword>
<dbReference type="AlphaFoldDB" id="A0A1F8FJB7"/>
<evidence type="ECO:0000256" key="1">
    <source>
        <dbReference type="SAM" id="Phobius"/>
    </source>
</evidence>
<dbReference type="Pfam" id="PF18920">
    <property type="entry name" value="DUF5671"/>
    <property type="match status" value="1"/>
</dbReference>
<name>A0A1F8FJB7_9BACT</name>
<proteinExistence type="predicted"/>
<reference evidence="3 4" key="1">
    <citation type="journal article" date="2016" name="Nat. Commun.">
        <title>Thousands of microbial genomes shed light on interconnected biogeochemical processes in an aquifer system.</title>
        <authorList>
            <person name="Anantharaman K."/>
            <person name="Brown C.T."/>
            <person name="Hug L.A."/>
            <person name="Sharon I."/>
            <person name="Castelle C.J."/>
            <person name="Probst A.J."/>
            <person name="Thomas B.C."/>
            <person name="Singh A."/>
            <person name="Wilkins M.J."/>
            <person name="Karaoz U."/>
            <person name="Brodie E.L."/>
            <person name="Williams K.H."/>
            <person name="Hubbard S.S."/>
            <person name="Banfield J.F."/>
        </authorList>
    </citation>
    <scope>NUCLEOTIDE SEQUENCE [LARGE SCALE GENOMIC DNA]</scope>
</reference>
<gene>
    <name evidence="3" type="ORF">A3J47_01210</name>
</gene>
<feature type="domain" description="DUF5671" evidence="2">
    <location>
        <begin position="10"/>
        <end position="144"/>
    </location>
</feature>
<feature type="transmembrane region" description="Helical" evidence="1">
    <location>
        <begin position="56"/>
        <end position="76"/>
    </location>
</feature>
<feature type="transmembrane region" description="Helical" evidence="1">
    <location>
        <begin position="97"/>
        <end position="118"/>
    </location>
</feature>
<dbReference type="EMBL" id="MGJV01000045">
    <property type="protein sequence ID" value="OGN13091.1"/>
    <property type="molecule type" value="Genomic_DNA"/>
</dbReference>
<sequence>MDINKNLPRDVFLYLLSIVTLVASAVSFGILVFQYINVYFPDLINDYYYSASNYYGTIRQALATLIVIFPVYIWVSRFLKKDIEANPEKRELKIRKWLLYLTVFVAALVIIGDLVTLINTYLNGEITMRFILKVLAIIFIAGSVFSHYYFELRELKTKPKKGLDGMSIYSWVVVAVVVVSIVFGFFVAGSPQNQRTVRFDERRIQDLSSLQSQVINYWQKKNELPENLDQMANDILGIIIPRDPKTGTPYEYNKLGGLKFELCATFETSSSDQNIGSPRKAVPAIYPYPGDETQTWKHEAERTCFQRTIDPELFQLEKPRPL</sequence>
<keyword evidence="1" id="KW-0812">Transmembrane</keyword>
<evidence type="ECO:0000313" key="4">
    <source>
        <dbReference type="Proteomes" id="UP000176581"/>
    </source>
</evidence>
<dbReference type="Proteomes" id="UP000176581">
    <property type="component" value="Unassembled WGS sequence"/>
</dbReference>
<protein>
    <recommendedName>
        <fullName evidence="2">DUF5671 domain-containing protein</fullName>
    </recommendedName>
</protein>
<evidence type="ECO:0000313" key="3">
    <source>
        <dbReference type="EMBL" id="OGN13091.1"/>
    </source>
</evidence>
<feature type="transmembrane region" description="Helical" evidence="1">
    <location>
        <begin position="12"/>
        <end position="36"/>
    </location>
</feature>
<comment type="caution">
    <text evidence="3">The sequence shown here is derived from an EMBL/GenBank/DDBJ whole genome shotgun (WGS) entry which is preliminary data.</text>
</comment>
<keyword evidence="1" id="KW-1133">Transmembrane helix</keyword>
<accession>A0A1F8FJB7</accession>
<organism evidence="3 4">
    <name type="scientific">Candidatus Yanofskybacteria bacterium RIFCSPHIGHO2_02_FULL_43_22</name>
    <dbReference type="NCBI Taxonomy" id="1802681"/>
    <lineage>
        <taxon>Bacteria</taxon>
        <taxon>Candidatus Yanofskyibacteriota</taxon>
    </lineage>
</organism>
<feature type="transmembrane region" description="Helical" evidence="1">
    <location>
        <begin position="171"/>
        <end position="189"/>
    </location>
</feature>
<feature type="transmembrane region" description="Helical" evidence="1">
    <location>
        <begin position="130"/>
        <end position="150"/>
    </location>
</feature>
<dbReference type="InterPro" id="IPR043728">
    <property type="entry name" value="DUF5671"/>
</dbReference>